<evidence type="ECO:0000256" key="1">
    <source>
        <dbReference type="SAM" id="MobiDB-lite"/>
    </source>
</evidence>
<keyword evidence="4" id="KW-1185">Reference proteome</keyword>
<dbReference type="AlphaFoldDB" id="A0A167HST2"/>
<sequence length="177" mass="18443">MSQKSPPAEETAKNLPPQRKSQSIASVKAPGSKISFSSFIYILAFLALAVSVFYTYRITTWKHDAGGWINLVLGKHPNEPIISTHSPPGSHGLSLEAQVRNLADELGIHPRELASAIKPLLPAASSSSIAAANPSGTVVSVLAEADPADATASSVLEKLTGLGGVVGNDEAFLDDGF</sequence>
<name>A0A167HST2_CALVF</name>
<dbReference type="OrthoDB" id="3199651at2759"/>
<feature type="region of interest" description="Disordered" evidence="1">
    <location>
        <begin position="1"/>
        <end position="24"/>
    </location>
</feature>
<protein>
    <submittedName>
        <fullName evidence="3">Uncharacterized protein</fullName>
    </submittedName>
</protein>
<reference evidence="3 4" key="1">
    <citation type="journal article" date="2016" name="Mol. Biol. Evol.">
        <title>Comparative Genomics of Early-Diverging Mushroom-Forming Fungi Provides Insights into the Origins of Lignocellulose Decay Capabilities.</title>
        <authorList>
            <person name="Nagy L.G."/>
            <person name="Riley R."/>
            <person name="Tritt A."/>
            <person name="Adam C."/>
            <person name="Daum C."/>
            <person name="Floudas D."/>
            <person name="Sun H."/>
            <person name="Yadav J.S."/>
            <person name="Pangilinan J."/>
            <person name="Larsson K.H."/>
            <person name="Matsuura K."/>
            <person name="Barry K."/>
            <person name="Labutti K."/>
            <person name="Kuo R."/>
            <person name="Ohm R.A."/>
            <person name="Bhattacharya S.S."/>
            <person name="Shirouzu T."/>
            <person name="Yoshinaga Y."/>
            <person name="Martin F.M."/>
            <person name="Grigoriev I.V."/>
            <person name="Hibbett D.S."/>
        </authorList>
    </citation>
    <scope>NUCLEOTIDE SEQUENCE [LARGE SCALE GENOMIC DNA]</scope>
    <source>
        <strain evidence="3 4">TUFC12733</strain>
    </source>
</reference>
<gene>
    <name evidence="3" type="ORF">CALVIDRAFT_331638</name>
</gene>
<dbReference type="STRING" id="1330018.A0A167HST2"/>
<dbReference type="Proteomes" id="UP000076738">
    <property type="component" value="Unassembled WGS sequence"/>
</dbReference>
<accession>A0A167HST2</accession>
<keyword evidence="2" id="KW-0472">Membrane</keyword>
<evidence type="ECO:0000313" key="4">
    <source>
        <dbReference type="Proteomes" id="UP000076738"/>
    </source>
</evidence>
<dbReference type="EMBL" id="KV417316">
    <property type="protein sequence ID" value="KZO91945.1"/>
    <property type="molecule type" value="Genomic_DNA"/>
</dbReference>
<proteinExistence type="predicted"/>
<keyword evidence="2" id="KW-1133">Transmembrane helix</keyword>
<evidence type="ECO:0000313" key="3">
    <source>
        <dbReference type="EMBL" id="KZO91945.1"/>
    </source>
</evidence>
<organism evidence="3 4">
    <name type="scientific">Calocera viscosa (strain TUFC12733)</name>
    <dbReference type="NCBI Taxonomy" id="1330018"/>
    <lineage>
        <taxon>Eukaryota</taxon>
        <taxon>Fungi</taxon>
        <taxon>Dikarya</taxon>
        <taxon>Basidiomycota</taxon>
        <taxon>Agaricomycotina</taxon>
        <taxon>Dacrymycetes</taxon>
        <taxon>Dacrymycetales</taxon>
        <taxon>Dacrymycetaceae</taxon>
        <taxon>Calocera</taxon>
    </lineage>
</organism>
<keyword evidence="2" id="KW-0812">Transmembrane</keyword>
<evidence type="ECO:0000256" key="2">
    <source>
        <dbReference type="SAM" id="Phobius"/>
    </source>
</evidence>
<feature type="transmembrane region" description="Helical" evidence="2">
    <location>
        <begin position="38"/>
        <end position="56"/>
    </location>
</feature>